<protein>
    <submittedName>
        <fullName evidence="1">Uncharacterized protein</fullName>
    </submittedName>
</protein>
<dbReference type="AlphaFoldDB" id="A0A245ZJ94"/>
<dbReference type="RefSeq" id="WP_088333909.1">
    <property type="nucleotide sequence ID" value="NZ_NBBJ01000003.1"/>
</dbReference>
<evidence type="ECO:0000313" key="1">
    <source>
        <dbReference type="EMBL" id="OWK29804.1"/>
    </source>
</evidence>
<proteinExistence type="predicted"/>
<name>A0A245ZJ94_9SPHN</name>
<accession>A0A245ZJ94</accession>
<dbReference type="EMBL" id="NBBJ01000003">
    <property type="protein sequence ID" value="OWK29804.1"/>
    <property type="molecule type" value="Genomic_DNA"/>
</dbReference>
<dbReference type="Proteomes" id="UP000197783">
    <property type="component" value="Unassembled WGS sequence"/>
</dbReference>
<organism evidence="1 2">
    <name type="scientific">Sphingomonas mucosissima</name>
    <dbReference type="NCBI Taxonomy" id="370959"/>
    <lineage>
        <taxon>Bacteria</taxon>
        <taxon>Pseudomonadati</taxon>
        <taxon>Pseudomonadota</taxon>
        <taxon>Alphaproteobacteria</taxon>
        <taxon>Sphingomonadales</taxon>
        <taxon>Sphingomonadaceae</taxon>
        <taxon>Sphingomonas</taxon>
    </lineage>
</organism>
<comment type="caution">
    <text evidence="1">The sequence shown here is derived from an EMBL/GenBank/DDBJ whole genome shotgun (WGS) entry which is preliminary data.</text>
</comment>
<evidence type="ECO:0000313" key="2">
    <source>
        <dbReference type="Proteomes" id="UP000197783"/>
    </source>
</evidence>
<reference evidence="1 2" key="1">
    <citation type="submission" date="2017-03" db="EMBL/GenBank/DDBJ databases">
        <title>Genome sequence of Sphingomonas mucosissima DSM 17494.</title>
        <authorList>
            <person name="Poehlein A."/>
            <person name="Wuebbeler J.H."/>
            <person name="Steinbuechel A."/>
            <person name="Daniel R."/>
        </authorList>
    </citation>
    <scope>NUCLEOTIDE SEQUENCE [LARGE SCALE GENOMIC DNA]</scope>
    <source>
        <strain evidence="1 2">DSM 17494</strain>
    </source>
</reference>
<gene>
    <name evidence="1" type="ORF">SPMU_22260</name>
</gene>
<keyword evidence="2" id="KW-1185">Reference proteome</keyword>
<dbReference type="OrthoDB" id="9845227at2"/>
<sequence length="131" mass="14933">MLRFDRARSCFLLEGIPIGPGMSSLQLASSFAAPIQPMPHDPAWGFVQINTRPISAFVTFLEGKVHSGYFWAYVPSGGWDDYERAEQQRRAEHERVMDELFGAARFEDQAIHVESMRDPRSGLEQINFEVK</sequence>